<evidence type="ECO:0000313" key="4">
    <source>
        <dbReference type="Proteomes" id="UP000324241"/>
    </source>
</evidence>
<feature type="domain" description="DUF7029" evidence="2">
    <location>
        <begin position="70"/>
        <end position="169"/>
    </location>
</feature>
<protein>
    <recommendedName>
        <fullName evidence="2">DUF7029 domain-containing protein</fullName>
    </recommendedName>
</protein>
<keyword evidence="1" id="KW-0732">Signal</keyword>
<comment type="caution">
    <text evidence="3">The sequence shown here is derived from an EMBL/GenBank/DDBJ whole genome shotgun (WGS) entry which is preliminary data.</text>
</comment>
<dbReference type="GeneID" id="54329469"/>
<sequence length="812" mass="88237">MKFSQLLPILGLLSRVDAAQNKRVLYPAHPPNHDADDLAHLVPTPEQAMHFREGGKSATDPSSFGHMVSTFNHPTVLLDHSSQIASVSCKPNGLDVCFKNEAAERHAAEKWDANHSPLIFSTNHPGCGNHHDGKRSFWKVSTVLFKAKQKCASVNATEVSMEEAMKDFDLEFGHTHEKIHKERLSRRSTSATLIASSTTEDITDDPAALSDFFGVPVTGTYENIPEATPESHDGTVTEITPKDLEKRLWGPIQWLADVGKAVVNTIVDGGKKIWDGVKELVGKVIEFGKEIGKLIQDPLNYEWSLGASVSRQWNIGGEGTRRVPTTSGLFGDGEGLVIASTGVFPGDLRCENCYAKGDVSFAGRIGWSINDGLKTGYISAGGYWDSQLALAFRLQGQKKVEAYKKQLLSKNLINLEIPGVISVGPEVTLSAVIDLYFQAQADILIGARFEISRGEARLDLLDKSKNKFEGFVPKLTPIAKYRGNEEASVTVDFGLPLGLEFGVDLLNGKWKKTVGIIDQPSFQVRAKTSVAGCDGIDMSLAVQNYLYLTALGLYDYAIDTRDLWSAPLGCIKWVSVSPSSSKAHRRRLASRHLALRAATVEPAGEAVNETFPDGGISIQPPEIDPVSVNETEVDPVTDFGYKLISDIKQTAILIAGKEDRLYLAPYGDPDASGGAPFAYQEEASDSVIMGDVYGGYLNYNPTEMSQTGASNLRSSRLTNVPEGSKFIALAEVHTDGTEEQGMYVAVDGDKIYALATCSVVDMGTRMYVVDYTTNVMNRLNNNELKDSVVGGEVRGCQLVYLTSGSKGLVVPE</sequence>
<dbReference type="Pfam" id="PF22974">
    <property type="entry name" value="DUF7029"/>
    <property type="match status" value="1"/>
</dbReference>
<dbReference type="AlphaFoldDB" id="A0A5M9MEE6"/>
<dbReference type="VEuPathDB" id="FungiDB:EYZ11_006898"/>
<accession>A0A5M9MEE6</accession>
<feature type="signal peptide" evidence="1">
    <location>
        <begin position="1"/>
        <end position="18"/>
    </location>
</feature>
<dbReference type="InterPro" id="IPR054293">
    <property type="entry name" value="DUF7029"/>
</dbReference>
<evidence type="ECO:0000313" key="3">
    <source>
        <dbReference type="EMBL" id="KAA8645348.1"/>
    </source>
</evidence>
<proteinExistence type="predicted"/>
<evidence type="ECO:0000259" key="2">
    <source>
        <dbReference type="Pfam" id="PF22974"/>
    </source>
</evidence>
<dbReference type="OrthoDB" id="160645at2759"/>
<dbReference type="RefSeq" id="XP_033424709.1">
    <property type="nucleotide sequence ID" value="XM_033571394.1"/>
</dbReference>
<gene>
    <name evidence="3" type="ORF">ATNIH1004_006767</name>
</gene>
<organism evidence="3 4">
    <name type="scientific">Aspergillus tanneri</name>
    <dbReference type="NCBI Taxonomy" id="1220188"/>
    <lineage>
        <taxon>Eukaryota</taxon>
        <taxon>Fungi</taxon>
        <taxon>Dikarya</taxon>
        <taxon>Ascomycota</taxon>
        <taxon>Pezizomycotina</taxon>
        <taxon>Eurotiomycetes</taxon>
        <taxon>Eurotiomycetidae</taxon>
        <taxon>Eurotiales</taxon>
        <taxon>Aspergillaceae</taxon>
        <taxon>Aspergillus</taxon>
        <taxon>Aspergillus subgen. Circumdati</taxon>
    </lineage>
</organism>
<evidence type="ECO:0000256" key="1">
    <source>
        <dbReference type="SAM" id="SignalP"/>
    </source>
</evidence>
<feature type="chain" id="PRO_5024448792" description="DUF7029 domain-containing protein" evidence="1">
    <location>
        <begin position="19"/>
        <end position="812"/>
    </location>
</feature>
<reference evidence="3 4" key="1">
    <citation type="submission" date="2019-08" db="EMBL/GenBank/DDBJ databases">
        <title>The genome sequence of a newly discovered highly antifungal drug resistant Aspergillus species, Aspergillus tanneri NIH 1004.</title>
        <authorList>
            <person name="Mounaud S."/>
            <person name="Singh I."/>
            <person name="Joardar V."/>
            <person name="Pakala S."/>
            <person name="Pakala S."/>
            <person name="Venepally P."/>
            <person name="Chung J.K."/>
            <person name="Losada L."/>
            <person name="Nierman W.C."/>
        </authorList>
    </citation>
    <scope>NUCLEOTIDE SEQUENCE [LARGE SCALE GENOMIC DNA]</scope>
    <source>
        <strain evidence="3 4">NIH1004</strain>
    </source>
</reference>
<name>A0A5M9MEE6_9EURO</name>
<dbReference type="Proteomes" id="UP000324241">
    <property type="component" value="Unassembled WGS sequence"/>
</dbReference>
<dbReference type="EMBL" id="QUQM01000007">
    <property type="protein sequence ID" value="KAA8645348.1"/>
    <property type="molecule type" value="Genomic_DNA"/>
</dbReference>